<keyword evidence="4 5" id="KW-0131">Cell cycle</keyword>
<evidence type="ECO:0000256" key="2">
    <source>
        <dbReference type="ARBA" id="ARBA00022618"/>
    </source>
</evidence>
<dbReference type="HAMAP" id="MF_02033">
    <property type="entry name" value="FtsA"/>
    <property type="match status" value="1"/>
</dbReference>
<dbReference type="PIRSF" id="PIRSF003101">
    <property type="entry name" value="FtsA"/>
    <property type="match status" value="1"/>
</dbReference>
<name>A0ABU7U651_9PROT</name>
<dbReference type="PANTHER" id="PTHR32432:SF4">
    <property type="entry name" value="CELL DIVISION PROTEIN FTSA"/>
    <property type="match status" value="1"/>
</dbReference>
<evidence type="ECO:0000256" key="6">
    <source>
        <dbReference type="PIRNR" id="PIRNR003101"/>
    </source>
</evidence>
<comment type="similarity">
    <text evidence="5 6">Belongs to the FtsA/MreB family.</text>
</comment>
<keyword evidence="2 5" id="KW-0132">Cell division</keyword>
<comment type="subunit">
    <text evidence="5">Self-interacts. Interacts with FtsZ.</text>
</comment>
<gene>
    <name evidence="5 9" type="primary">ftsA</name>
    <name evidence="9" type="ORF">DOFOFD_09995</name>
</gene>
<dbReference type="CDD" id="cd24048">
    <property type="entry name" value="ASKHA_NBD_FtsA"/>
    <property type="match status" value="1"/>
</dbReference>
<evidence type="ECO:0000256" key="5">
    <source>
        <dbReference type="HAMAP-Rule" id="MF_02033"/>
    </source>
</evidence>
<dbReference type="InterPro" id="IPR050696">
    <property type="entry name" value="FtsA/MreB"/>
</dbReference>
<dbReference type="PANTHER" id="PTHR32432">
    <property type="entry name" value="CELL DIVISION PROTEIN FTSA-RELATED"/>
    <property type="match status" value="1"/>
</dbReference>
<dbReference type="InterPro" id="IPR043129">
    <property type="entry name" value="ATPase_NBD"/>
</dbReference>
<dbReference type="SUPFAM" id="SSF53067">
    <property type="entry name" value="Actin-like ATPase domain"/>
    <property type="match status" value="2"/>
</dbReference>
<comment type="function">
    <text evidence="5 6">Cell division protein that is involved in the assembly of the Z ring. May serve as a membrane anchor for the Z ring.</text>
</comment>
<dbReference type="Gene3D" id="3.30.420.40">
    <property type="match status" value="1"/>
</dbReference>
<dbReference type="NCBIfam" id="TIGR01174">
    <property type="entry name" value="ftsA"/>
    <property type="match status" value="1"/>
</dbReference>
<dbReference type="RefSeq" id="WP_394820170.1">
    <property type="nucleotide sequence ID" value="NZ_JAWJZY010000004.1"/>
</dbReference>
<evidence type="ECO:0000256" key="4">
    <source>
        <dbReference type="ARBA" id="ARBA00023306"/>
    </source>
</evidence>
<dbReference type="Pfam" id="PF02491">
    <property type="entry name" value="SHS2_FTSA"/>
    <property type="match status" value="1"/>
</dbReference>
<evidence type="ECO:0000313" key="9">
    <source>
        <dbReference type="EMBL" id="MEE8659337.1"/>
    </source>
</evidence>
<dbReference type="InterPro" id="IPR003494">
    <property type="entry name" value="SHS2_FtsA"/>
</dbReference>
<evidence type="ECO:0000256" key="3">
    <source>
        <dbReference type="ARBA" id="ARBA00023136"/>
    </source>
</evidence>
<reference evidence="9 10" key="1">
    <citation type="submission" date="2023-10" db="EMBL/GenBank/DDBJ databases">
        <title>Sorlinia euscelidii gen. nov., sp. nov., an acetic acid bacteria isolated from the gut of Euscelidius variegatus emitter.</title>
        <authorList>
            <person name="Michoud G."/>
            <person name="Marasco R."/>
            <person name="Seferji K."/>
            <person name="Gonella E."/>
            <person name="Garuglieri E."/>
            <person name="Alma A."/>
            <person name="Mapelli F."/>
            <person name="Borin S."/>
            <person name="Daffonchio D."/>
            <person name="Crotti E."/>
        </authorList>
    </citation>
    <scope>NUCLEOTIDE SEQUENCE [LARGE SCALE GENOMIC DNA]</scope>
    <source>
        <strain evidence="9 10">EV16P</strain>
    </source>
</reference>
<evidence type="ECO:0000256" key="1">
    <source>
        <dbReference type="ARBA" id="ARBA00022475"/>
    </source>
</evidence>
<keyword evidence="3 5" id="KW-0472">Membrane</keyword>
<dbReference type="SMART" id="SM00842">
    <property type="entry name" value="FtsA"/>
    <property type="match status" value="1"/>
</dbReference>
<dbReference type="GO" id="GO:0051301">
    <property type="term" value="P:cell division"/>
    <property type="evidence" value="ECO:0007669"/>
    <property type="project" value="UniProtKB-KW"/>
</dbReference>
<feature type="compositionally biased region" description="Basic and acidic residues" evidence="7">
    <location>
        <begin position="19"/>
        <end position="34"/>
    </location>
</feature>
<feature type="domain" description="SHS2" evidence="8">
    <location>
        <begin position="56"/>
        <end position="242"/>
    </location>
</feature>
<evidence type="ECO:0000313" key="10">
    <source>
        <dbReference type="Proteomes" id="UP001312908"/>
    </source>
</evidence>
<sequence length="458" mass="48988">MTDNPQKPVMLSNRTAVPPEERSGARKSSGRAESEILSLPPMDEPPPPRYVRPGVFGVLDIGSTKMTCLIGRAETNGMLRVLGYGWRRSHGIRNGTVIDFAEAERAIRATVGQAEEAADRRLDEVTINLSCGQPTSNLYNARMPIGGRDVTEADMERVVAEGQMRAVAEGRTVIHTMPIGFIVDDIGGLVDPRGQLCEQLTARLHVVDAASNALATLTSAVSRAELKVRNFVSAPFASGLAVLAEDERDLGATVIDMGGGTTSIAVFGEGALLHTSFIPVGGLHVTRDLAGYLSVSLDEAERLKTKYGAADVAIEDSRDTFPVQLIGERTGSLNRVSRARLVTAIRPRVEETLELVRDRLAEAGFGRASRERVVITGGASLLEGLGLTAARILNRPVRLGRPMHISGLPETGANAAGFATASGLLAWATGADANFKDAYSPEPRTQHALLRFIQRLRG</sequence>
<comment type="caution">
    <text evidence="9">The sequence shown here is derived from an EMBL/GenBank/DDBJ whole genome shotgun (WGS) entry which is preliminary data.</text>
</comment>
<dbReference type="InterPro" id="IPR020823">
    <property type="entry name" value="Cell_div_FtsA"/>
</dbReference>
<evidence type="ECO:0000259" key="8">
    <source>
        <dbReference type="SMART" id="SM00842"/>
    </source>
</evidence>
<comment type="subcellular location">
    <subcellularLocation>
        <location evidence="5">Cell membrane</location>
        <topology evidence="5">Peripheral membrane protein</topology>
        <orientation evidence="5">Cytoplasmic side</orientation>
    </subcellularLocation>
    <text evidence="5">Localizes to the Z ring in an FtsZ-dependent manner. Targeted to the membrane through a conserved C-terminal amphipathic helix.</text>
</comment>
<protein>
    <recommendedName>
        <fullName evidence="5 6">Cell division protein FtsA</fullName>
    </recommendedName>
</protein>
<proteinExistence type="inferred from homology"/>
<keyword evidence="10" id="KW-1185">Reference proteome</keyword>
<dbReference type="EMBL" id="JAWJZY010000004">
    <property type="protein sequence ID" value="MEE8659337.1"/>
    <property type="molecule type" value="Genomic_DNA"/>
</dbReference>
<dbReference type="Pfam" id="PF14450">
    <property type="entry name" value="FtsA"/>
    <property type="match status" value="1"/>
</dbReference>
<organism evidence="9 10">
    <name type="scientific">Sorlinia euscelidii</name>
    <dbReference type="NCBI Taxonomy" id="3081148"/>
    <lineage>
        <taxon>Bacteria</taxon>
        <taxon>Pseudomonadati</taxon>
        <taxon>Pseudomonadota</taxon>
        <taxon>Alphaproteobacteria</taxon>
        <taxon>Acetobacterales</taxon>
        <taxon>Acetobacteraceae</taxon>
        <taxon>Sorlinia</taxon>
    </lineage>
</organism>
<dbReference type="Proteomes" id="UP001312908">
    <property type="component" value="Unassembled WGS sequence"/>
</dbReference>
<keyword evidence="1 5" id="KW-1003">Cell membrane</keyword>
<feature type="region of interest" description="Disordered" evidence="7">
    <location>
        <begin position="1"/>
        <end position="48"/>
    </location>
</feature>
<evidence type="ECO:0000256" key="7">
    <source>
        <dbReference type="SAM" id="MobiDB-lite"/>
    </source>
</evidence>
<accession>A0ABU7U651</accession>